<dbReference type="WBParaSite" id="ACAC_0000012701-mRNA-1">
    <property type="protein sequence ID" value="ACAC_0000012701-mRNA-1"/>
    <property type="gene ID" value="ACAC_0000012701"/>
</dbReference>
<keyword evidence="1" id="KW-1185">Reference proteome</keyword>
<protein>
    <submittedName>
        <fullName evidence="2">Ovule protein</fullName>
    </submittedName>
</protein>
<dbReference type="Proteomes" id="UP000035642">
    <property type="component" value="Unassembled WGS sequence"/>
</dbReference>
<evidence type="ECO:0000313" key="1">
    <source>
        <dbReference type="Proteomes" id="UP000035642"/>
    </source>
</evidence>
<accession>A0A0K0CSY0</accession>
<evidence type="ECO:0000313" key="2">
    <source>
        <dbReference type="WBParaSite" id="ACAC_0000012701-mRNA-1"/>
    </source>
</evidence>
<reference evidence="2" key="2">
    <citation type="submission" date="2017-02" db="UniProtKB">
        <authorList>
            <consortium name="WormBaseParasite"/>
        </authorList>
    </citation>
    <scope>IDENTIFICATION</scope>
</reference>
<dbReference type="AlphaFoldDB" id="A0A0K0CSY0"/>
<organism evidence="1 2">
    <name type="scientific">Angiostrongylus cantonensis</name>
    <name type="common">Rat lungworm</name>
    <dbReference type="NCBI Taxonomy" id="6313"/>
    <lineage>
        <taxon>Eukaryota</taxon>
        <taxon>Metazoa</taxon>
        <taxon>Ecdysozoa</taxon>
        <taxon>Nematoda</taxon>
        <taxon>Chromadorea</taxon>
        <taxon>Rhabditida</taxon>
        <taxon>Rhabditina</taxon>
        <taxon>Rhabditomorpha</taxon>
        <taxon>Strongyloidea</taxon>
        <taxon>Metastrongylidae</taxon>
        <taxon>Angiostrongylus</taxon>
    </lineage>
</organism>
<name>A0A0K0CSY0_ANGCA</name>
<sequence length="78" mass="8889">MAKQSKLRNSLMKRTKCSKKCTRMSSNSLNILGLIHVLVPHHGCRCGNRMISAIKLRPPCFHHRHRSLTPSPSPLKNF</sequence>
<proteinExistence type="predicted"/>
<reference evidence="1" key="1">
    <citation type="submission" date="2012-09" db="EMBL/GenBank/DDBJ databases">
        <authorList>
            <person name="Martin A.A."/>
        </authorList>
    </citation>
    <scope>NUCLEOTIDE SEQUENCE</scope>
</reference>